<dbReference type="PANTHER" id="PTHR43229:SF2">
    <property type="entry name" value="NODULATION PROTEIN J"/>
    <property type="match status" value="1"/>
</dbReference>
<evidence type="ECO:0000256" key="4">
    <source>
        <dbReference type="ARBA" id="ARBA00023136"/>
    </source>
</evidence>
<protein>
    <recommendedName>
        <fullName evidence="5">Transport permease protein</fullName>
    </recommendedName>
</protein>
<keyword evidence="3 5" id="KW-1133">Transmembrane helix</keyword>
<dbReference type="AlphaFoldDB" id="A0A562VK87"/>
<dbReference type="OrthoDB" id="9788252at2"/>
<feature type="domain" description="ABC transmembrane type-2" evidence="6">
    <location>
        <begin position="24"/>
        <end position="250"/>
    </location>
</feature>
<feature type="transmembrane region" description="Helical" evidence="5">
    <location>
        <begin position="54"/>
        <end position="74"/>
    </location>
</feature>
<dbReference type="PRINTS" id="PR00164">
    <property type="entry name" value="ABC2TRNSPORT"/>
</dbReference>
<dbReference type="InterPro" id="IPR051784">
    <property type="entry name" value="Nod_factor_ABC_transporter"/>
</dbReference>
<feature type="transmembrane region" description="Helical" evidence="5">
    <location>
        <begin position="141"/>
        <end position="165"/>
    </location>
</feature>
<dbReference type="GO" id="GO:0140359">
    <property type="term" value="F:ABC-type transporter activity"/>
    <property type="evidence" value="ECO:0007669"/>
    <property type="project" value="InterPro"/>
</dbReference>
<dbReference type="EMBL" id="VLLN01000016">
    <property type="protein sequence ID" value="TWJ18363.1"/>
    <property type="molecule type" value="Genomic_DNA"/>
</dbReference>
<feature type="transmembrane region" description="Helical" evidence="5">
    <location>
        <begin position="21"/>
        <end position="42"/>
    </location>
</feature>
<dbReference type="Pfam" id="PF01061">
    <property type="entry name" value="ABC2_membrane"/>
    <property type="match status" value="1"/>
</dbReference>
<organism evidence="7 8">
    <name type="scientific">Geobacter argillaceus</name>
    <dbReference type="NCBI Taxonomy" id="345631"/>
    <lineage>
        <taxon>Bacteria</taxon>
        <taxon>Pseudomonadati</taxon>
        <taxon>Thermodesulfobacteriota</taxon>
        <taxon>Desulfuromonadia</taxon>
        <taxon>Geobacterales</taxon>
        <taxon>Geobacteraceae</taxon>
        <taxon>Geobacter</taxon>
    </lineage>
</organism>
<keyword evidence="4 5" id="KW-0472">Membrane</keyword>
<dbReference type="InterPro" id="IPR000412">
    <property type="entry name" value="ABC_2_transport"/>
</dbReference>
<sequence>MMTFQGTVAIWRRDMLVLRRSILPELVAVVAYPLTIYLAFGIGMKGYIGQVEGVPYSLFIAPGLITMTAVNAAFSESVWSLWFHRRVQFTIESYRVTPITASEIVIAKILSGFTHGLVKGLAVALVIFAITPFRFTPAHLLSYLVFLVPGSALFSCAGIICGTLMDKPETIGRVEAVFIMPLMFMSGMFFPLSSYPAAILPVIRLLPTTALFEGARLALVSGRFTAVYAALLYVTAAVLFTLAVGIFRHRMSE</sequence>
<keyword evidence="5" id="KW-1003">Cell membrane</keyword>
<reference evidence="7 8" key="1">
    <citation type="submission" date="2019-07" db="EMBL/GenBank/DDBJ databases">
        <title>Genomic Encyclopedia of Archaeal and Bacterial Type Strains, Phase II (KMG-II): from individual species to whole genera.</title>
        <authorList>
            <person name="Goeker M."/>
        </authorList>
    </citation>
    <scope>NUCLEOTIDE SEQUENCE [LARGE SCALE GENOMIC DNA]</scope>
    <source>
        <strain evidence="7 8">ATCC BAA-1139</strain>
    </source>
</reference>
<dbReference type="PANTHER" id="PTHR43229">
    <property type="entry name" value="NODULATION PROTEIN J"/>
    <property type="match status" value="1"/>
</dbReference>
<feature type="transmembrane region" description="Helical" evidence="5">
    <location>
        <begin position="177"/>
        <end position="206"/>
    </location>
</feature>
<evidence type="ECO:0000256" key="2">
    <source>
        <dbReference type="ARBA" id="ARBA00022692"/>
    </source>
</evidence>
<gene>
    <name evidence="7" type="ORF">JN12_02583</name>
</gene>
<dbReference type="RefSeq" id="WP_145023386.1">
    <property type="nucleotide sequence ID" value="NZ_VLLN01000016.1"/>
</dbReference>
<proteinExistence type="inferred from homology"/>
<dbReference type="Proteomes" id="UP000319449">
    <property type="component" value="Unassembled WGS sequence"/>
</dbReference>
<comment type="subcellular location">
    <subcellularLocation>
        <location evidence="5">Cell membrane</location>
        <topology evidence="5">Multi-pass membrane protein</topology>
    </subcellularLocation>
    <subcellularLocation>
        <location evidence="1">Membrane</location>
        <topology evidence="1">Multi-pass membrane protein</topology>
    </subcellularLocation>
</comment>
<evidence type="ECO:0000256" key="3">
    <source>
        <dbReference type="ARBA" id="ARBA00022989"/>
    </source>
</evidence>
<keyword evidence="5" id="KW-0813">Transport</keyword>
<comment type="similarity">
    <text evidence="5">Belongs to the ABC-2 integral membrane protein family.</text>
</comment>
<dbReference type="PROSITE" id="PS51012">
    <property type="entry name" value="ABC_TM2"/>
    <property type="match status" value="1"/>
</dbReference>
<name>A0A562VK87_9BACT</name>
<evidence type="ECO:0000256" key="1">
    <source>
        <dbReference type="ARBA" id="ARBA00004141"/>
    </source>
</evidence>
<feature type="transmembrane region" description="Helical" evidence="5">
    <location>
        <begin position="226"/>
        <end position="247"/>
    </location>
</feature>
<evidence type="ECO:0000259" key="6">
    <source>
        <dbReference type="PROSITE" id="PS51012"/>
    </source>
</evidence>
<dbReference type="GO" id="GO:0043190">
    <property type="term" value="C:ATP-binding cassette (ABC) transporter complex"/>
    <property type="evidence" value="ECO:0007669"/>
    <property type="project" value="InterPro"/>
</dbReference>
<evidence type="ECO:0000256" key="5">
    <source>
        <dbReference type="RuleBase" id="RU361157"/>
    </source>
</evidence>
<keyword evidence="2 5" id="KW-0812">Transmembrane</keyword>
<comment type="caution">
    <text evidence="7">The sequence shown here is derived from an EMBL/GenBank/DDBJ whole genome shotgun (WGS) entry which is preliminary data.</text>
</comment>
<keyword evidence="8" id="KW-1185">Reference proteome</keyword>
<evidence type="ECO:0000313" key="8">
    <source>
        <dbReference type="Proteomes" id="UP000319449"/>
    </source>
</evidence>
<dbReference type="PIRSF" id="PIRSF006648">
    <property type="entry name" value="DrrB"/>
    <property type="match status" value="1"/>
</dbReference>
<evidence type="ECO:0000313" key="7">
    <source>
        <dbReference type="EMBL" id="TWJ18363.1"/>
    </source>
</evidence>
<dbReference type="InterPro" id="IPR047817">
    <property type="entry name" value="ABC2_TM_bact-type"/>
</dbReference>
<feature type="transmembrane region" description="Helical" evidence="5">
    <location>
        <begin position="116"/>
        <end position="135"/>
    </location>
</feature>
<dbReference type="InterPro" id="IPR013525">
    <property type="entry name" value="ABC2_TM"/>
</dbReference>
<accession>A0A562VK87</accession>